<dbReference type="Pfam" id="PF17836">
    <property type="entry name" value="PglD_N"/>
    <property type="match status" value="1"/>
</dbReference>
<dbReference type="Gene3D" id="2.160.10.10">
    <property type="entry name" value="Hexapeptide repeat proteins"/>
    <property type="match status" value="1"/>
</dbReference>
<gene>
    <name evidence="4" type="ORF">E0H85_07595</name>
</gene>
<accession>A0A4R0EN83</accession>
<evidence type="ECO:0000313" key="5">
    <source>
        <dbReference type="Proteomes" id="UP000291380"/>
    </source>
</evidence>
<keyword evidence="4" id="KW-0808">Transferase</keyword>
<dbReference type="InterPro" id="IPR050179">
    <property type="entry name" value="Trans_hexapeptide_repeat"/>
</dbReference>
<evidence type="ECO:0000256" key="2">
    <source>
        <dbReference type="PIRSR" id="PIRSR620019-2"/>
    </source>
</evidence>
<feature type="binding site" evidence="2">
    <location>
        <position position="147"/>
    </location>
    <ligand>
        <name>acetyl-CoA</name>
        <dbReference type="ChEBI" id="CHEBI:57288"/>
    </ligand>
</feature>
<dbReference type="Proteomes" id="UP000291380">
    <property type="component" value="Unassembled WGS sequence"/>
</dbReference>
<dbReference type="Gene3D" id="3.40.50.20">
    <property type="match status" value="1"/>
</dbReference>
<dbReference type="PANTHER" id="PTHR43300">
    <property type="entry name" value="ACETYLTRANSFERASE"/>
    <property type="match status" value="1"/>
</dbReference>
<dbReference type="SUPFAM" id="SSF51161">
    <property type="entry name" value="Trimeric LpxA-like enzymes"/>
    <property type="match status" value="1"/>
</dbReference>
<organism evidence="4 5">
    <name type="scientific">Acinetobacter terrae</name>
    <dbReference type="NCBI Taxonomy" id="2731247"/>
    <lineage>
        <taxon>Bacteria</taxon>
        <taxon>Pseudomonadati</taxon>
        <taxon>Pseudomonadota</taxon>
        <taxon>Gammaproteobacteria</taxon>
        <taxon>Moraxellales</taxon>
        <taxon>Moraxellaceae</taxon>
        <taxon>Acinetobacter</taxon>
        <taxon>Acinetobacter Taxon 24</taxon>
    </lineage>
</organism>
<dbReference type="AlphaFoldDB" id="A0A4R0EN83"/>
<dbReference type="InterPro" id="IPR041561">
    <property type="entry name" value="PglD_N"/>
</dbReference>
<dbReference type="GO" id="GO:0016740">
    <property type="term" value="F:transferase activity"/>
    <property type="evidence" value="ECO:0007669"/>
    <property type="project" value="UniProtKB-KW"/>
</dbReference>
<proteinExistence type="inferred from homology"/>
<name>A0A4R0EN83_9GAMM</name>
<dbReference type="CDD" id="cd03360">
    <property type="entry name" value="LbH_AT_putative"/>
    <property type="match status" value="1"/>
</dbReference>
<feature type="binding site" evidence="2">
    <location>
        <position position="71"/>
    </location>
    <ligand>
        <name>substrate</name>
    </ligand>
</feature>
<protein>
    <submittedName>
        <fullName evidence="4">Acetyltransferase</fullName>
    </submittedName>
</protein>
<reference evidence="4 5" key="1">
    <citation type="submission" date="2019-02" db="EMBL/GenBank/DDBJ databases">
        <title>High diversity of culturable Acinetobacter species in natural soil and water ecosystems.</title>
        <authorList>
            <person name="Radolfova-Krizova L."/>
            <person name="Nemec A."/>
        </authorList>
    </citation>
    <scope>NUCLEOTIDE SEQUENCE [LARGE SCALE GENOMIC DNA]</scope>
    <source>
        <strain evidence="4 5">ANC 4281</strain>
    </source>
</reference>
<dbReference type="OrthoDB" id="9794407at2"/>
<feature type="domain" description="PglD N-terminal" evidence="3">
    <location>
        <begin position="5"/>
        <end position="80"/>
    </location>
</feature>
<evidence type="ECO:0000313" key="4">
    <source>
        <dbReference type="EMBL" id="TCB59678.1"/>
    </source>
</evidence>
<dbReference type="InterPro" id="IPR011004">
    <property type="entry name" value="Trimer_LpxA-like_sf"/>
</dbReference>
<dbReference type="EMBL" id="SJOA01000007">
    <property type="protein sequence ID" value="TCB59678.1"/>
    <property type="molecule type" value="Genomic_DNA"/>
</dbReference>
<dbReference type="InterPro" id="IPR020019">
    <property type="entry name" value="AcTrfase_PglD-like"/>
</dbReference>
<dbReference type="PANTHER" id="PTHR43300:SF7">
    <property type="entry name" value="UDP-N-ACETYLBACILLOSAMINE N-ACETYLTRANSFERASE"/>
    <property type="match status" value="1"/>
</dbReference>
<evidence type="ECO:0000259" key="3">
    <source>
        <dbReference type="Pfam" id="PF17836"/>
    </source>
</evidence>
<comment type="caution">
    <text evidence="4">The sequence shown here is derived from an EMBL/GenBank/DDBJ whole genome shotgun (WGS) entry which is preliminary data.</text>
</comment>
<comment type="similarity">
    <text evidence="1">Belongs to the transferase hexapeptide repeat family.</text>
</comment>
<dbReference type="RefSeq" id="WP_131271093.1">
    <property type="nucleotide sequence ID" value="NZ_SJOA01000007.1"/>
</dbReference>
<evidence type="ECO:0000256" key="1">
    <source>
        <dbReference type="ARBA" id="ARBA00007274"/>
    </source>
</evidence>
<sequence>MPKKDLLILGAGGFGLAVAEAAELTGQWDEIVFADDRWPEIQQVGAYKIVSNIANLQHLASSNLRAIVAVGNNSLRQTWQSLLRELGIITVSIIHPRAVVSPTAQIGQGVSIMAGCVIGTNNIIKEGVILNIGTLLDHNVIIEAFSHLSVGVKVAGGKRIVQNSFLEVGTCIPH</sequence>